<reference evidence="2" key="2">
    <citation type="journal article" date="2024" name="Plant">
        <title>Genomic evolution and insights into agronomic trait innovations of Sesamum species.</title>
        <authorList>
            <person name="Miao H."/>
            <person name="Wang L."/>
            <person name="Qu L."/>
            <person name="Liu H."/>
            <person name="Sun Y."/>
            <person name="Le M."/>
            <person name="Wang Q."/>
            <person name="Wei S."/>
            <person name="Zheng Y."/>
            <person name="Lin W."/>
            <person name="Duan Y."/>
            <person name="Cao H."/>
            <person name="Xiong S."/>
            <person name="Wang X."/>
            <person name="Wei L."/>
            <person name="Li C."/>
            <person name="Ma Q."/>
            <person name="Ju M."/>
            <person name="Zhao R."/>
            <person name="Li G."/>
            <person name="Mu C."/>
            <person name="Tian Q."/>
            <person name="Mei H."/>
            <person name="Zhang T."/>
            <person name="Gao T."/>
            <person name="Zhang H."/>
        </authorList>
    </citation>
    <scope>NUCLEOTIDE SEQUENCE</scope>
    <source>
        <strain evidence="2">KEN1</strain>
    </source>
</reference>
<evidence type="ECO:0000259" key="1">
    <source>
        <dbReference type="Pfam" id="PF07727"/>
    </source>
</evidence>
<dbReference type="InterPro" id="IPR013103">
    <property type="entry name" value="RVT_2"/>
</dbReference>
<feature type="domain" description="Reverse transcriptase Ty1/copia-type" evidence="1">
    <location>
        <begin position="66"/>
        <end position="150"/>
    </location>
</feature>
<sequence length="173" mass="20767">MIRPSKRSLSRGTQCSWKRVFQRIADEMRSSCLRDQTKNPSMTMQHHLNLQFLLMVVQSSVEQLENLDHLRVWYDYEIWQMDVKTAFLNGFIEEEIYMDQPEGFTTVGEEHKVHRLQRSLYSLKQASQSWNMRFDEVIRGYEFIKNEHVLVYTRRSVGAQLRTLCFMSMTSWE</sequence>
<reference evidence="2" key="1">
    <citation type="submission" date="2020-06" db="EMBL/GenBank/DDBJ databases">
        <authorList>
            <person name="Li T."/>
            <person name="Hu X."/>
            <person name="Zhang T."/>
            <person name="Song X."/>
            <person name="Zhang H."/>
            <person name="Dai N."/>
            <person name="Sheng W."/>
            <person name="Hou X."/>
            <person name="Wei L."/>
        </authorList>
    </citation>
    <scope>NUCLEOTIDE SEQUENCE</scope>
    <source>
        <strain evidence="2">KEN1</strain>
        <tissue evidence="2">Leaf</tissue>
    </source>
</reference>
<comment type="caution">
    <text evidence="2">The sequence shown here is derived from an EMBL/GenBank/DDBJ whole genome shotgun (WGS) entry which is preliminary data.</text>
</comment>
<organism evidence="2">
    <name type="scientific">Sesamum latifolium</name>
    <dbReference type="NCBI Taxonomy" id="2727402"/>
    <lineage>
        <taxon>Eukaryota</taxon>
        <taxon>Viridiplantae</taxon>
        <taxon>Streptophyta</taxon>
        <taxon>Embryophyta</taxon>
        <taxon>Tracheophyta</taxon>
        <taxon>Spermatophyta</taxon>
        <taxon>Magnoliopsida</taxon>
        <taxon>eudicotyledons</taxon>
        <taxon>Gunneridae</taxon>
        <taxon>Pentapetalae</taxon>
        <taxon>asterids</taxon>
        <taxon>lamiids</taxon>
        <taxon>Lamiales</taxon>
        <taxon>Pedaliaceae</taxon>
        <taxon>Sesamum</taxon>
    </lineage>
</organism>
<dbReference type="AlphaFoldDB" id="A0AAW2VHS4"/>
<dbReference type="Pfam" id="PF07727">
    <property type="entry name" value="RVT_2"/>
    <property type="match status" value="1"/>
</dbReference>
<evidence type="ECO:0000313" key="2">
    <source>
        <dbReference type="EMBL" id="KAL0427757.1"/>
    </source>
</evidence>
<accession>A0AAW2VHS4</accession>
<name>A0AAW2VHS4_9LAMI</name>
<dbReference type="EMBL" id="JACGWN010000010">
    <property type="protein sequence ID" value="KAL0427757.1"/>
    <property type="molecule type" value="Genomic_DNA"/>
</dbReference>
<proteinExistence type="predicted"/>
<gene>
    <name evidence="2" type="ORF">Slati_2950500</name>
</gene>
<protein>
    <recommendedName>
        <fullName evidence="1">Reverse transcriptase Ty1/copia-type domain-containing protein</fullName>
    </recommendedName>
</protein>